<organism evidence="1 2">
    <name type="scientific">Pedobacter terrae</name>
    <dbReference type="NCBI Taxonomy" id="405671"/>
    <lineage>
        <taxon>Bacteria</taxon>
        <taxon>Pseudomonadati</taxon>
        <taxon>Bacteroidota</taxon>
        <taxon>Sphingobacteriia</taxon>
        <taxon>Sphingobacteriales</taxon>
        <taxon>Sphingobacteriaceae</taxon>
        <taxon>Pedobacter</taxon>
    </lineage>
</organism>
<protein>
    <submittedName>
        <fullName evidence="1">Uncharacterized protein</fullName>
    </submittedName>
</protein>
<dbReference type="RefSeq" id="WP_208600561.1">
    <property type="nucleotide sequence ID" value="NZ_FNCH01000002.1"/>
</dbReference>
<evidence type="ECO:0000313" key="2">
    <source>
        <dbReference type="Proteomes" id="UP000199643"/>
    </source>
</evidence>
<keyword evidence="2" id="KW-1185">Reference proteome</keyword>
<gene>
    <name evidence="1" type="ORF">SAMN05421827_10260</name>
</gene>
<name>A0A1G7PVS4_9SPHI</name>
<accession>A0A1G7PVS4</accession>
<evidence type="ECO:0000313" key="1">
    <source>
        <dbReference type="EMBL" id="SDF90361.1"/>
    </source>
</evidence>
<dbReference type="EMBL" id="FNCH01000002">
    <property type="protein sequence ID" value="SDF90361.1"/>
    <property type="molecule type" value="Genomic_DNA"/>
</dbReference>
<dbReference type="STRING" id="405671.SAMN05421827_10260"/>
<reference evidence="2" key="1">
    <citation type="submission" date="2016-10" db="EMBL/GenBank/DDBJ databases">
        <authorList>
            <person name="Varghese N."/>
            <person name="Submissions S."/>
        </authorList>
    </citation>
    <scope>NUCLEOTIDE SEQUENCE [LARGE SCALE GENOMIC DNA]</scope>
    <source>
        <strain evidence="2">DSM 17933</strain>
    </source>
</reference>
<sequence length="314" mass="37165">MILGTNMTLFKNILINKAIKRYNYSEKIEIDRDKDSFLRSYKNFADKDTLKKHTHIIYGVLEGLPYSTHIIAKNLLFQENDSCWKYFERTALFWTMSYINDPFIDHIKAALEYSLYVEREDLIEILLKKADEYLNRDEYKTNKDYKNQNVYPSTQLVHFLIEKWLGKNPIKDRVLEYGSGYGIYQRLIDNWDGLSKIDSTYWDELCEYHLKGLSLEKEDDYKTEEFLVSGLVPMELINIIKVRKKLGLDIPVVTHELFQTPMAKEPQIPTGYNDDLDVKYQLVKRTVETKKKWTIEEIVSEIKSEFGANVELFV</sequence>
<proteinExistence type="predicted"/>
<dbReference type="Proteomes" id="UP000199643">
    <property type="component" value="Unassembled WGS sequence"/>
</dbReference>
<dbReference type="AlphaFoldDB" id="A0A1G7PVS4"/>